<feature type="domain" description="PPM-type phosphatase" evidence="14">
    <location>
        <begin position="220"/>
        <end position="541"/>
    </location>
</feature>
<evidence type="ECO:0000256" key="11">
    <source>
        <dbReference type="ARBA" id="ARBA00047761"/>
    </source>
</evidence>
<comment type="cofactor">
    <cofactor evidence="1">
        <name>Mn(2+)</name>
        <dbReference type="ChEBI" id="CHEBI:29035"/>
    </cofactor>
</comment>
<dbReference type="SUPFAM" id="SSF81606">
    <property type="entry name" value="PP2C-like"/>
    <property type="match status" value="1"/>
</dbReference>
<comment type="catalytic activity">
    <reaction evidence="11">
        <text>O-phospho-L-seryl-[protein] + H2O = L-seryl-[protein] + phosphate</text>
        <dbReference type="Rhea" id="RHEA:20629"/>
        <dbReference type="Rhea" id="RHEA-COMP:9863"/>
        <dbReference type="Rhea" id="RHEA-COMP:11604"/>
        <dbReference type="ChEBI" id="CHEBI:15377"/>
        <dbReference type="ChEBI" id="CHEBI:29999"/>
        <dbReference type="ChEBI" id="CHEBI:43474"/>
        <dbReference type="ChEBI" id="CHEBI:83421"/>
        <dbReference type="EC" id="3.1.3.16"/>
    </reaction>
</comment>
<dbReference type="Proteomes" id="UP000288805">
    <property type="component" value="Unassembled WGS sequence"/>
</dbReference>
<keyword evidence="5" id="KW-0938">Abscisic acid signaling pathway</keyword>
<evidence type="ECO:0000256" key="10">
    <source>
        <dbReference type="ARBA" id="ARBA00023211"/>
    </source>
</evidence>
<comment type="similarity">
    <text evidence="3 13">Belongs to the PP2C family.</text>
</comment>
<evidence type="ECO:0000256" key="6">
    <source>
        <dbReference type="ARBA" id="ARBA00022723"/>
    </source>
</evidence>
<comment type="cofactor">
    <cofactor evidence="2">
        <name>Mg(2+)</name>
        <dbReference type="ChEBI" id="CHEBI:18420"/>
    </cofactor>
</comment>
<comment type="catalytic activity">
    <reaction evidence="12">
        <text>O-phospho-L-threonyl-[protein] + H2O = L-threonyl-[protein] + phosphate</text>
        <dbReference type="Rhea" id="RHEA:47004"/>
        <dbReference type="Rhea" id="RHEA-COMP:11060"/>
        <dbReference type="Rhea" id="RHEA-COMP:11605"/>
        <dbReference type="ChEBI" id="CHEBI:15377"/>
        <dbReference type="ChEBI" id="CHEBI:30013"/>
        <dbReference type="ChEBI" id="CHEBI:43474"/>
        <dbReference type="ChEBI" id="CHEBI:61977"/>
        <dbReference type="EC" id="3.1.3.16"/>
    </reaction>
</comment>
<dbReference type="GO" id="GO:0009738">
    <property type="term" value="P:abscisic acid-activated signaling pathway"/>
    <property type="evidence" value="ECO:0007669"/>
    <property type="project" value="UniProtKB-KW"/>
</dbReference>
<evidence type="ECO:0000313" key="16">
    <source>
        <dbReference type="Proteomes" id="UP000288805"/>
    </source>
</evidence>
<evidence type="ECO:0000256" key="3">
    <source>
        <dbReference type="ARBA" id="ARBA00006702"/>
    </source>
</evidence>
<evidence type="ECO:0000256" key="1">
    <source>
        <dbReference type="ARBA" id="ARBA00001936"/>
    </source>
</evidence>
<dbReference type="InterPro" id="IPR001932">
    <property type="entry name" value="PPM-type_phosphatase-like_dom"/>
</dbReference>
<dbReference type="AlphaFoldDB" id="A0A438E7U2"/>
<dbReference type="SMART" id="SM00332">
    <property type="entry name" value="PP2Cc"/>
    <property type="match status" value="1"/>
</dbReference>
<dbReference type="PROSITE" id="PS51746">
    <property type="entry name" value="PPM_2"/>
    <property type="match status" value="1"/>
</dbReference>
<evidence type="ECO:0000256" key="2">
    <source>
        <dbReference type="ARBA" id="ARBA00001946"/>
    </source>
</evidence>
<dbReference type="PROSITE" id="PS01032">
    <property type="entry name" value="PPM_1"/>
    <property type="match status" value="1"/>
</dbReference>
<proteinExistence type="inferred from homology"/>
<evidence type="ECO:0000259" key="14">
    <source>
        <dbReference type="PROSITE" id="PS51746"/>
    </source>
</evidence>
<dbReference type="EMBL" id="QGNW01001366">
    <property type="protein sequence ID" value="RVW43855.1"/>
    <property type="molecule type" value="Genomic_DNA"/>
</dbReference>
<evidence type="ECO:0000256" key="7">
    <source>
        <dbReference type="ARBA" id="ARBA00022801"/>
    </source>
</evidence>
<evidence type="ECO:0000256" key="4">
    <source>
        <dbReference type="ARBA" id="ARBA00013081"/>
    </source>
</evidence>
<keyword evidence="9 13" id="KW-0904">Protein phosphatase</keyword>
<dbReference type="InterPro" id="IPR015655">
    <property type="entry name" value="PP2C"/>
</dbReference>
<dbReference type="InterPro" id="IPR036457">
    <property type="entry name" value="PPM-type-like_dom_sf"/>
</dbReference>
<dbReference type="PANTHER" id="PTHR47992">
    <property type="entry name" value="PROTEIN PHOSPHATASE"/>
    <property type="match status" value="1"/>
</dbReference>
<keyword evidence="7 13" id="KW-0378">Hydrolase</keyword>
<dbReference type="CDD" id="cd00143">
    <property type="entry name" value="PP2Cc"/>
    <property type="match status" value="1"/>
</dbReference>
<keyword evidence="8" id="KW-0460">Magnesium</keyword>
<organism evidence="15 16">
    <name type="scientific">Vitis vinifera</name>
    <name type="common">Grape</name>
    <dbReference type="NCBI Taxonomy" id="29760"/>
    <lineage>
        <taxon>Eukaryota</taxon>
        <taxon>Viridiplantae</taxon>
        <taxon>Streptophyta</taxon>
        <taxon>Embryophyta</taxon>
        <taxon>Tracheophyta</taxon>
        <taxon>Spermatophyta</taxon>
        <taxon>Magnoliopsida</taxon>
        <taxon>eudicotyledons</taxon>
        <taxon>Gunneridae</taxon>
        <taxon>Pentapetalae</taxon>
        <taxon>rosids</taxon>
        <taxon>Vitales</taxon>
        <taxon>Vitaceae</taxon>
        <taxon>Viteae</taxon>
        <taxon>Vitis</taxon>
    </lineage>
</organism>
<name>A0A438E7U2_VITVI</name>
<reference evidence="15 16" key="1">
    <citation type="journal article" date="2018" name="PLoS Genet.">
        <title>Population sequencing reveals clonal diversity and ancestral inbreeding in the grapevine cultivar Chardonnay.</title>
        <authorList>
            <person name="Roach M.J."/>
            <person name="Johnson D.L."/>
            <person name="Bohlmann J."/>
            <person name="van Vuuren H.J."/>
            <person name="Jones S.J."/>
            <person name="Pretorius I.S."/>
            <person name="Schmidt S.A."/>
            <person name="Borneman A.R."/>
        </authorList>
    </citation>
    <scope>NUCLEOTIDE SEQUENCE [LARGE SCALE GENOMIC DNA]</scope>
    <source>
        <strain evidence="16">cv. Chardonnay</strain>
        <tissue evidence="15">Leaf</tissue>
    </source>
</reference>
<gene>
    <name evidence="15" type="primary">HAB1_0</name>
    <name evidence="15" type="ORF">CK203_072312</name>
</gene>
<evidence type="ECO:0000256" key="12">
    <source>
        <dbReference type="ARBA" id="ARBA00048336"/>
    </source>
</evidence>
<evidence type="ECO:0000256" key="9">
    <source>
        <dbReference type="ARBA" id="ARBA00022912"/>
    </source>
</evidence>
<dbReference type="EC" id="3.1.3.16" evidence="4"/>
<dbReference type="GO" id="GO:0004722">
    <property type="term" value="F:protein serine/threonine phosphatase activity"/>
    <property type="evidence" value="ECO:0007669"/>
    <property type="project" value="UniProtKB-EC"/>
</dbReference>
<dbReference type="InterPro" id="IPR000222">
    <property type="entry name" value="PP2C_BS"/>
</dbReference>
<dbReference type="Pfam" id="PF00481">
    <property type="entry name" value="PP2C"/>
    <property type="match status" value="1"/>
</dbReference>
<dbReference type="Gene3D" id="3.60.40.10">
    <property type="entry name" value="PPM-type phosphatase domain"/>
    <property type="match status" value="1"/>
</dbReference>
<evidence type="ECO:0000256" key="5">
    <source>
        <dbReference type="ARBA" id="ARBA00022682"/>
    </source>
</evidence>
<keyword evidence="10" id="KW-0464">Manganese</keyword>
<sequence>MEEVSPAVAVPFRLGNLICDDSKLTAHMEIAGLKLIANTATLLSEHHPSMVSPLVSGSSGNQAFNCNNSESVPNEVTINDISLASSHSIEEENGEDDFGSWGGGQLMNNSCSLSVAGDTESICSEEFLGLKGFSEFNSPSSMDITENRHSLQLNATTNLLESTVESEHVRDVLAVGGGLEGEGGEGSDPKLFTRVLELTNERRMNRTVSDSVFEFDCVPLWGFTSICGRRLEMEDAVAAVPNFLKIPIQTLTDGLLLNGMNPELDYLTAHFFGVYDGHGAVRYTSCCELLQDRLHLALAEEVELLKESLCNGSAGGNWQEQWEKVFSNCFLKVDSVIGGGCRGNTDASEAGPSEDSSTLVASETVGSTAVVTIICQTHIIVANCGDSRAVLCRGKVPVPLSIDHKPSREDEYARIEAAGGKIIQWDGLRVCGVLAMSRSIGDRYLKPWIIPDPEVMYIPREKEDECLILASDGLWDVMTNQEVCDTARRRILLWHKKNGHNPPAERGRGVDPAAQAAAECLSKLALQKGSKDNITVVVVDLKPRRKLKRKTQQ</sequence>
<evidence type="ECO:0000256" key="13">
    <source>
        <dbReference type="RuleBase" id="RU003465"/>
    </source>
</evidence>
<evidence type="ECO:0000313" key="15">
    <source>
        <dbReference type="EMBL" id="RVW43855.1"/>
    </source>
</evidence>
<comment type="caution">
    <text evidence="15">The sequence shown here is derived from an EMBL/GenBank/DDBJ whole genome shotgun (WGS) entry which is preliminary data.</text>
</comment>
<dbReference type="FunFam" id="3.60.40.10:FF:000025">
    <property type="entry name" value="Protein phosphatase 2C 16"/>
    <property type="match status" value="1"/>
</dbReference>
<protein>
    <recommendedName>
        <fullName evidence="4">protein-serine/threonine phosphatase</fullName>
        <ecNumber evidence="4">3.1.3.16</ecNumber>
    </recommendedName>
</protein>
<evidence type="ECO:0000256" key="8">
    <source>
        <dbReference type="ARBA" id="ARBA00022842"/>
    </source>
</evidence>
<keyword evidence="6" id="KW-0479">Metal-binding</keyword>
<dbReference type="GO" id="GO:0046872">
    <property type="term" value="F:metal ion binding"/>
    <property type="evidence" value="ECO:0007669"/>
    <property type="project" value="UniProtKB-KW"/>
</dbReference>
<accession>A0A438E7U2</accession>